<evidence type="ECO:0000313" key="3">
    <source>
        <dbReference type="EMBL" id="QNB46546.1"/>
    </source>
</evidence>
<feature type="domain" description="Lon-like helical" evidence="2">
    <location>
        <begin position="87"/>
        <end position="120"/>
    </location>
</feature>
<keyword evidence="1" id="KW-0175">Coiled coil</keyword>
<dbReference type="EMBL" id="CP045798">
    <property type="protein sequence ID" value="QNB46546.1"/>
    <property type="molecule type" value="Genomic_DNA"/>
</dbReference>
<dbReference type="KEGG" id="tfr:BR63_09630"/>
<feature type="coiled-coil region" evidence="1">
    <location>
        <begin position="187"/>
        <end position="240"/>
    </location>
</feature>
<dbReference type="InterPro" id="IPR046844">
    <property type="entry name" value="Lon-like_helical"/>
</dbReference>
<accession>A0A7G6E392</accession>
<gene>
    <name evidence="3" type="ORF">BR63_09630</name>
</gene>
<evidence type="ECO:0000313" key="4">
    <source>
        <dbReference type="Proteomes" id="UP000515847"/>
    </source>
</evidence>
<name>A0A7G6E392_THEFR</name>
<dbReference type="Pfam" id="PF20437">
    <property type="entry name" value="LonC_helical"/>
    <property type="match status" value="1"/>
</dbReference>
<organism evidence="3 4">
    <name type="scientific">Thermanaerosceptrum fracticalcis</name>
    <dbReference type="NCBI Taxonomy" id="1712410"/>
    <lineage>
        <taxon>Bacteria</taxon>
        <taxon>Bacillati</taxon>
        <taxon>Bacillota</taxon>
        <taxon>Clostridia</taxon>
        <taxon>Eubacteriales</taxon>
        <taxon>Peptococcaceae</taxon>
        <taxon>Thermanaerosceptrum</taxon>
    </lineage>
</organism>
<protein>
    <submittedName>
        <fullName evidence="3">AAA family ATPase</fullName>
    </submittedName>
</protein>
<dbReference type="AlphaFoldDB" id="A0A7G6E392"/>
<reference evidence="3 4" key="1">
    <citation type="journal article" date="2019" name="Front. Microbiol.">
        <title>Thermoanaerosceptrum fracticalcis gen. nov. sp. nov., a Novel Fumarate-Fermenting Microorganism From a Deep Fractured Carbonate Aquifer of the US Great Basin.</title>
        <authorList>
            <person name="Hamilton-Brehm S.D."/>
            <person name="Stewart L.E."/>
            <person name="Zavarin M."/>
            <person name="Caldwell M."/>
            <person name="Lawson P.A."/>
            <person name="Onstott T.C."/>
            <person name="Grzymski J."/>
            <person name="Neveux I."/>
            <person name="Lollar B.S."/>
            <person name="Russell C.E."/>
            <person name="Moser D.P."/>
        </authorList>
    </citation>
    <scope>NUCLEOTIDE SEQUENCE [LARGE SCALE GENOMIC DNA]</scope>
    <source>
        <strain evidence="3 4">DRI-13</strain>
    </source>
</reference>
<keyword evidence="4" id="KW-1185">Reference proteome</keyword>
<evidence type="ECO:0000259" key="2">
    <source>
        <dbReference type="Pfam" id="PF20437"/>
    </source>
</evidence>
<dbReference type="InterPro" id="IPR027417">
    <property type="entry name" value="P-loop_NTPase"/>
</dbReference>
<proteinExistence type="predicted"/>
<dbReference type="OrthoDB" id="9758568at2"/>
<sequence length="291" mass="33354">MKQWELTPEQLKSACNCAAFPFETTAEVPPLEGIVGQERAVKAMEFGLKIRKHGYNIFISGFTGTGRNSYTQSLVKEVAMQEEIPWDWCYVYNFEKPDQPKALTLPPGLGVKFQNDMTQLVNQVKLNIPKALASEEYGKRKTMLYQSLQDRQAEIWNSLDEAAKKLGFALKNTEKGILTIPLNAEGKQMDEEEYKQLSREAIKEIEEKSKAINFLVLDAFKKIRDLEKEIHEQVERLESQLVIAAIGHLFENLKEEYSDFPPVGDFLEEVKKDILKTVVMQFQDNFPNPIT</sequence>
<dbReference type="RefSeq" id="WP_034421533.1">
    <property type="nucleotide sequence ID" value="NZ_CP045798.1"/>
</dbReference>
<dbReference type="Proteomes" id="UP000515847">
    <property type="component" value="Chromosome"/>
</dbReference>
<evidence type="ECO:0000256" key="1">
    <source>
        <dbReference type="SAM" id="Coils"/>
    </source>
</evidence>
<dbReference type="Gene3D" id="3.40.50.300">
    <property type="entry name" value="P-loop containing nucleotide triphosphate hydrolases"/>
    <property type="match status" value="1"/>
</dbReference>